<dbReference type="InterPro" id="IPR050222">
    <property type="entry name" value="MATE_MdtK"/>
</dbReference>
<dbReference type="InterPro" id="IPR048279">
    <property type="entry name" value="MdtK-like"/>
</dbReference>
<dbReference type="STRING" id="926561.GCA_000379025_01458"/>
<dbReference type="PANTHER" id="PTHR43298">
    <property type="entry name" value="MULTIDRUG RESISTANCE PROTEIN NORM-RELATED"/>
    <property type="match status" value="1"/>
</dbReference>
<protein>
    <recommendedName>
        <fullName evidence="4">Probable multidrug resistance protein NorM</fullName>
    </recommendedName>
    <alternativeName>
        <fullName evidence="12">Multidrug-efflux transporter</fullName>
    </alternativeName>
</protein>
<feature type="transmembrane region" description="Helical" evidence="13">
    <location>
        <begin position="174"/>
        <end position="196"/>
    </location>
</feature>
<evidence type="ECO:0000256" key="5">
    <source>
        <dbReference type="ARBA" id="ARBA00022448"/>
    </source>
</evidence>
<gene>
    <name evidence="14" type="ORF">C7959_12817</name>
</gene>
<proteinExistence type="inferred from homology"/>
<evidence type="ECO:0000256" key="12">
    <source>
        <dbReference type="ARBA" id="ARBA00031636"/>
    </source>
</evidence>
<dbReference type="NCBIfam" id="TIGR00797">
    <property type="entry name" value="matE"/>
    <property type="match status" value="1"/>
</dbReference>
<keyword evidence="11 13" id="KW-0472">Membrane</keyword>
<keyword evidence="7" id="KW-1003">Cell membrane</keyword>
<dbReference type="AlphaFoldDB" id="A0A4R8GRC2"/>
<dbReference type="Proteomes" id="UP000295832">
    <property type="component" value="Unassembled WGS sequence"/>
</dbReference>
<keyword evidence="8 13" id="KW-0812">Transmembrane</keyword>
<evidence type="ECO:0000256" key="8">
    <source>
        <dbReference type="ARBA" id="ARBA00022692"/>
    </source>
</evidence>
<dbReference type="PIRSF" id="PIRSF006603">
    <property type="entry name" value="DinF"/>
    <property type="match status" value="1"/>
</dbReference>
<dbReference type="CDD" id="cd13137">
    <property type="entry name" value="MATE_NorM_like"/>
    <property type="match status" value="1"/>
</dbReference>
<feature type="transmembrane region" description="Helical" evidence="13">
    <location>
        <begin position="367"/>
        <end position="385"/>
    </location>
</feature>
<dbReference type="GO" id="GO:0006811">
    <property type="term" value="P:monoatomic ion transport"/>
    <property type="evidence" value="ECO:0007669"/>
    <property type="project" value="UniProtKB-KW"/>
</dbReference>
<keyword evidence="9 13" id="KW-1133">Transmembrane helix</keyword>
<comment type="subcellular location">
    <subcellularLocation>
        <location evidence="2">Cell membrane</location>
        <topology evidence="2">Multi-pass membrane protein</topology>
    </subcellularLocation>
</comment>
<organism evidence="14 15">
    <name type="scientific">Orenia marismortui</name>
    <dbReference type="NCBI Taxonomy" id="46469"/>
    <lineage>
        <taxon>Bacteria</taxon>
        <taxon>Bacillati</taxon>
        <taxon>Bacillota</taxon>
        <taxon>Clostridia</taxon>
        <taxon>Halanaerobiales</taxon>
        <taxon>Halobacteroidaceae</taxon>
        <taxon>Orenia</taxon>
    </lineage>
</organism>
<dbReference type="GO" id="GO:0005886">
    <property type="term" value="C:plasma membrane"/>
    <property type="evidence" value="ECO:0007669"/>
    <property type="project" value="UniProtKB-SubCell"/>
</dbReference>
<evidence type="ECO:0000256" key="4">
    <source>
        <dbReference type="ARBA" id="ARBA00020268"/>
    </source>
</evidence>
<evidence type="ECO:0000256" key="3">
    <source>
        <dbReference type="ARBA" id="ARBA00010199"/>
    </source>
</evidence>
<comment type="function">
    <text evidence="1">Multidrug efflux pump.</text>
</comment>
<keyword evidence="5" id="KW-0813">Transport</keyword>
<evidence type="ECO:0000256" key="13">
    <source>
        <dbReference type="SAM" id="Phobius"/>
    </source>
</evidence>
<evidence type="ECO:0000256" key="9">
    <source>
        <dbReference type="ARBA" id="ARBA00022989"/>
    </source>
</evidence>
<feature type="transmembrane region" description="Helical" evidence="13">
    <location>
        <begin position="268"/>
        <end position="288"/>
    </location>
</feature>
<name>A0A4R8GRC2_9FIRM</name>
<keyword evidence="15" id="KW-1185">Reference proteome</keyword>
<evidence type="ECO:0000256" key="6">
    <source>
        <dbReference type="ARBA" id="ARBA00022449"/>
    </source>
</evidence>
<feature type="transmembrane region" description="Helical" evidence="13">
    <location>
        <begin position="93"/>
        <end position="116"/>
    </location>
</feature>
<feature type="transmembrane region" description="Helical" evidence="13">
    <location>
        <begin position="59"/>
        <end position="81"/>
    </location>
</feature>
<dbReference type="Pfam" id="PF01554">
    <property type="entry name" value="MatE"/>
    <property type="match status" value="2"/>
</dbReference>
<evidence type="ECO:0000256" key="2">
    <source>
        <dbReference type="ARBA" id="ARBA00004651"/>
    </source>
</evidence>
<dbReference type="GO" id="GO:0042910">
    <property type="term" value="F:xenobiotic transmembrane transporter activity"/>
    <property type="evidence" value="ECO:0007669"/>
    <property type="project" value="InterPro"/>
</dbReference>
<dbReference type="GO" id="GO:0015297">
    <property type="term" value="F:antiporter activity"/>
    <property type="evidence" value="ECO:0007669"/>
    <property type="project" value="UniProtKB-KW"/>
</dbReference>
<sequence>MVELTENYTAKEMRIRILKLAWPAVLRMFLQSVVGIVDVMMIGSLGAAALAAVDMSNRLMFVLIGALTALTIGSTALVARYTGAKNQEKANQVIVQSIVSGIILSTLLAVLGIIFAEDLLRLMMILMEEVDNFVLRNGSVYLKIVFASMIFGLPLMIINALLQGIGDMKTPLYIMVVTNIINTVCNYLLIFGIGFFPELGVAGAAIGTALGRVVGALIGFGVLIHGKSGIKIDLAKVKFKLDLKVIKDIFIIGIPASIEQLIRQGSQIVYTLLIAGLGTITVAANAIIMNGQMIPIMIGFGFSMAATTLVGQSLGAQKEELAKEYGKQTAYLTMIIMGVISIPMFIWTTPIIKLFSDNLSVVSIAKPAMKISILMQPVFAILMVISGALRGAGDTKWTMYITAIGNWGVRMVLSLLLGYYLGYGLIGFWIAMVIDIGVRTVLIMWRYSSDKWQEIQGNREKTKLVA</sequence>
<evidence type="ECO:0000313" key="15">
    <source>
        <dbReference type="Proteomes" id="UP000295832"/>
    </source>
</evidence>
<comment type="caution">
    <text evidence="14">The sequence shown here is derived from an EMBL/GenBank/DDBJ whole genome shotgun (WGS) entry which is preliminary data.</text>
</comment>
<keyword evidence="6" id="KW-0050">Antiport</keyword>
<feature type="transmembrane region" description="Helical" evidence="13">
    <location>
        <begin position="328"/>
        <end position="347"/>
    </location>
</feature>
<feature type="transmembrane region" description="Helical" evidence="13">
    <location>
        <begin position="202"/>
        <end position="224"/>
    </location>
</feature>
<accession>A0A4R8GRC2</accession>
<dbReference type="EMBL" id="SOEG01000028">
    <property type="protein sequence ID" value="TDX48409.1"/>
    <property type="molecule type" value="Genomic_DNA"/>
</dbReference>
<dbReference type="RefSeq" id="WP_134118102.1">
    <property type="nucleotide sequence ID" value="NZ_SOEG01000028.1"/>
</dbReference>
<feature type="transmembrane region" description="Helical" evidence="13">
    <location>
        <begin position="20"/>
        <end position="53"/>
    </location>
</feature>
<evidence type="ECO:0000256" key="7">
    <source>
        <dbReference type="ARBA" id="ARBA00022475"/>
    </source>
</evidence>
<dbReference type="InterPro" id="IPR002528">
    <property type="entry name" value="MATE_fam"/>
</dbReference>
<feature type="transmembrane region" description="Helical" evidence="13">
    <location>
        <begin position="294"/>
        <end position="316"/>
    </location>
</feature>
<evidence type="ECO:0000256" key="1">
    <source>
        <dbReference type="ARBA" id="ARBA00003408"/>
    </source>
</evidence>
<evidence type="ECO:0000256" key="11">
    <source>
        <dbReference type="ARBA" id="ARBA00023136"/>
    </source>
</evidence>
<comment type="similarity">
    <text evidence="3">Belongs to the multi antimicrobial extrusion (MATE) (TC 2.A.66.1) family.</text>
</comment>
<feature type="transmembrane region" description="Helical" evidence="13">
    <location>
        <begin position="140"/>
        <end position="162"/>
    </location>
</feature>
<dbReference type="PANTHER" id="PTHR43298:SF2">
    <property type="entry name" value="FMN_FAD EXPORTER YEEO-RELATED"/>
    <property type="match status" value="1"/>
</dbReference>
<evidence type="ECO:0000256" key="10">
    <source>
        <dbReference type="ARBA" id="ARBA00023065"/>
    </source>
</evidence>
<keyword evidence="10" id="KW-0406">Ion transport</keyword>
<evidence type="ECO:0000313" key="14">
    <source>
        <dbReference type="EMBL" id="TDX48409.1"/>
    </source>
</evidence>
<reference evidence="14 15" key="1">
    <citation type="submission" date="2019-03" db="EMBL/GenBank/DDBJ databases">
        <title>Subsurface microbial communities from deep shales in Ohio and West Virginia, USA.</title>
        <authorList>
            <person name="Wrighton K."/>
        </authorList>
    </citation>
    <scope>NUCLEOTIDE SEQUENCE [LARGE SCALE GENOMIC DNA]</scope>
    <source>
        <strain evidence="14 15">MSL 6dP</strain>
    </source>
</reference>